<dbReference type="AlphaFoldDB" id="A0A1H8WTZ1"/>
<keyword evidence="1" id="KW-0472">Membrane</keyword>
<reference evidence="3" key="1">
    <citation type="submission" date="2016-10" db="EMBL/GenBank/DDBJ databases">
        <authorList>
            <person name="Varghese N."/>
            <person name="Submissions S."/>
        </authorList>
    </citation>
    <scope>NUCLEOTIDE SEQUENCE [LARGE SCALE GENOMIC DNA]</scope>
    <source>
        <strain evidence="3">CGMCC 1.10121</strain>
    </source>
</reference>
<keyword evidence="1" id="KW-0812">Transmembrane</keyword>
<sequence>MPETIAENENSPRSRFSISDRVKEQFAGTLAAGMYLATGTVTAQSGVSEAMCGTGIGQLLSLALGAVSVFLIVKGGFRTLMGFDKKGSSKSQKQMEGNAQVKGGAQTMAVGAIGPAVIAGVLDVAGVSTLSCFEFTVATIAVTPL</sequence>
<proteinExistence type="predicted"/>
<dbReference type="Proteomes" id="UP000199126">
    <property type="component" value="Unassembled WGS sequence"/>
</dbReference>
<evidence type="ECO:0000256" key="1">
    <source>
        <dbReference type="SAM" id="Phobius"/>
    </source>
</evidence>
<dbReference type="RefSeq" id="WP_089828106.1">
    <property type="nucleotide sequence ID" value="NZ_FODV01000042.1"/>
</dbReference>
<feature type="transmembrane region" description="Helical" evidence="1">
    <location>
        <begin position="56"/>
        <end position="77"/>
    </location>
</feature>
<name>A0A1H8WTZ1_9EURY</name>
<dbReference type="EMBL" id="FODV01000042">
    <property type="protein sequence ID" value="SEP30953.1"/>
    <property type="molecule type" value="Genomic_DNA"/>
</dbReference>
<accession>A0A1H8WTZ1</accession>
<keyword evidence="1" id="KW-1133">Transmembrane helix</keyword>
<protein>
    <submittedName>
        <fullName evidence="2">Uncharacterized protein</fullName>
    </submittedName>
</protein>
<dbReference type="OrthoDB" id="279847at2157"/>
<keyword evidence="3" id="KW-1185">Reference proteome</keyword>
<organism evidence="2 3">
    <name type="scientific">Halogranum amylolyticum</name>
    <dbReference type="NCBI Taxonomy" id="660520"/>
    <lineage>
        <taxon>Archaea</taxon>
        <taxon>Methanobacteriati</taxon>
        <taxon>Methanobacteriota</taxon>
        <taxon>Stenosarchaea group</taxon>
        <taxon>Halobacteria</taxon>
        <taxon>Halobacteriales</taxon>
        <taxon>Haloferacaceae</taxon>
    </lineage>
</organism>
<evidence type="ECO:0000313" key="2">
    <source>
        <dbReference type="EMBL" id="SEP30953.1"/>
    </source>
</evidence>
<gene>
    <name evidence="2" type="ORF">SAMN04487948_1429</name>
</gene>
<evidence type="ECO:0000313" key="3">
    <source>
        <dbReference type="Proteomes" id="UP000199126"/>
    </source>
</evidence>